<name>A0A6F8YSR9_9ACTN</name>
<dbReference type="RefSeq" id="WP_173161079.1">
    <property type="nucleotide sequence ID" value="NZ_AP022871.1"/>
</dbReference>
<accession>A0A6F8YSR9</accession>
<keyword evidence="2 3" id="KW-0663">Pyridoxal phosphate</keyword>
<comment type="similarity">
    <text evidence="3">Belongs to the class-II pyridoxal-phosphate-dependent aminotransferase family.</text>
</comment>
<dbReference type="Proteomes" id="UP000503011">
    <property type="component" value="Chromosome"/>
</dbReference>
<keyword evidence="5" id="KW-0808">Transferase</keyword>
<reference evidence="5 6" key="1">
    <citation type="submission" date="2020-03" db="EMBL/GenBank/DDBJ databases">
        <title>Whole genome shotgun sequence of Phytohabitans suffuscus NBRC 105367.</title>
        <authorList>
            <person name="Komaki H."/>
            <person name="Tamura T."/>
        </authorList>
    </citation>
    <scope>NUCLEOTIDE SEQUENCE [LARGE SCALE GENOMIC DNA]</scope>
    <source>
        <strain evidence="5 6">NBRC 105367</strain>
    </source>
</reference>
<dbReference type="NCBIfam" id="TIGR03947">
    <property type="entry name" value="viomycin_VioD"/>
    <property type="match status" value="1"/>
</dbReference>
<dbReference type="GO" id="GO:0008483">
    <property type="term" value="F:transaminase activity"/>
    <property type="evidence" value="ECO:0007669"/>
    <property type="project" value="UniProtKB-KW"/>
</dbReference>
<dbReference type="Pfam" id="PF00155">
    <property type="entry name" value="Aminotran_1_2"/>
    <property type="match status" value="1"/>
</dbReference>
<dbReference type="SUPFAM" id="SSF53383">
    <property type="entry name" value="PLP-dependent transferases"/>
    <property type="match status" value="1"/>
</dbReference>
<dbReference type="InterPro" id="IPR015422">
    <property type="entry name" value="PyrdxlP-dep_Trfase_small"/>
</dbReference>
<dbReference type="InterPro" id="IPR015424">
    <property type="entry name" value="PyrdxlP-dep_Trfase"/>
</dbReference>
<dbReference type="PROSITE" id="PS00599">
    <property type="entry name" value="AA_TRANSFER_CLASS_2"/>
    <property type="match status" value="1"/>
</dbReference>
<reference evidence="5 6" key="2">
    <citation type="submission" date="2020-03" db="EMBL/GenBank/DDBJ databases">
        <authorList>
            <person name="Ichikawa N."/>
            <person name="Kimura A."/>
            <person name="Kitahashi Y."/>
            <person name="Uohara A."/>
        </authorList>
    </citation>
    <scope>NUCLEOTIDE SEQUENCE [LARGE SCALE GENOMIC DNA]</scope>
    <source>
        <strain evidence="5 6">NBRC 105367</strain>
    </source>
</reference>
<dbReference type="PANTHER" id="PTHR43510:SF1">
    <property type="entry name" value="AMINOTRANSFERASE FUNCTION, HYPOTHETICAL (EUROFUNG)"/>
    <property type="match status" value="1"/>
</dbReference>
<dbReference type="PANTHER" id="PTHR43510">
    <property type="entry name" value="AMINOTRANSFERASE FUNCTION, HYPOTHETICAL (EUROFUNG)"/>
    <property type="match status" value="1"/>
</dbReference>
<dbReference type="InterPro" id="IPR001917">
    <property type="entry name" value="Aminotrans_II_pyridoxalP_BS"/>
</dbReference>
<evidence type="ECO:0000313" key="5">
    <source>
        <dbReference type="EMBL" id="BCB89225.1"/>
    </source>
</evidence>
<evidence type="ECO:0000313" key="6">
    <source>
        <dbReference type="Proteomes" id="UP000503011"/>
    </source>
</evidence>
<dbReference type="Gene3D" id="3.40.640.10">
    <property type="entry name" value="Type I PLP-dependent aspartate aminotransferase-like (Major domain)"/>
    <property type="match status" value="1"/>
</dbReference>
<evidence type="ECO:0000259" key="4">
    <source>
        <dbReference type="Pfam" id="PF00155"/>
    </source>
</evidence>
<dbReference type="Gene3D" id="3.90.1150.10">
    <property type="entry name" value="Aspartate Aminotransferase, domain 1"/>
    <property type="match status" value="1"/>
</dbReference>
<evidence type="ECO:0000256" key="1">
    <source>
        <dbReference type="ARBA" id="ARBA00001933"/>
    </source>
</evidence>
<sequence>MDIAVARLEAWMRSYYHNVDHDVGSSGVRDLSIADLLAISGAGLSDLNALTIRDSETYGGSGLRSALADRWTGGDVDPVMVTHGSSEAIYLVMHLAVGRGDEIVVVDPAYQQLYDVARWRGCRITPWPLRAAEGFRVDLPRLWELARTRPRMIVVNFPHNPTGVSITPAEQDEIIAIAREAGAWLVWDNAFGEMTYTGASLPLPHGRYEKTVCFGTLSKSYGLAGLRVGWCLAPPDLLARAAILRDHIALYVSPVLEFFAELAVRNADRILKLQHEHASANRRRLLDWAATMPDSVRVAPPDGGVTAFVEFLGYPDVTDLCRELAERYRVLLVPGSCFGDAFASYARLGFGGTAAELFAGLSAVEELVRARTGMPA</sequence>
<proteinExistence type="inferred from homology"/>
<dbReference type="InterPro" id="IPR004839">
    <property type="entry name" value="Aminotransferase_I/II_large"/>
</dbReference>
<dbReference type="InterPro" id="IPR015421">
    <property type="entry name" value="PyrdxlP-dep_Trfase_major"/>
</dbReference>
<keyword evidence="5" id="KW-0032">Aminotransferase</keyword>
<organism evidence="5 6">
    <name type="scientific">Phytohabitans suffuscus</name>
    <dbReference type="NCBI Taxonomy" id="624315"/>
    <lineage>
        <taxon>Bacteria</taxon>
        <taxon>Bacillati</taxon>
        <taxon>Actinomycetota</taxon>
        <taxon>Actinomycetes</taxon>
        <taxon>Micromonosporales</taxon>
        <taxon>Micromonosporaceae</taxon>
    </lineage>
</organism>
<protein>
    <submittedName>
        <fullName evidence="5">Aminotransferase</fullName>
    </submittedName>
</protein>
<dbReference type="InterPro" id="IPR023965">
    <property type="entry name" value="Capreomycidine_synthase"/>
</dbReference>
<dbReference type="EMBL" id="AP022871">
    <property type="protein sequence ID" value="BCB89225.1"/>
    <property type="molecule type" value="Genomic_DNA"/>
</dbReference>
<keyword evidence="6" id="KW-1185">Reference proteome</keyword>
<dbReference type="GO" id="GO:0030170">
    <property type="term" value="F:pyridoxal phosphate binding"/>
    <property type="evidence" value="ECO:0007669"/>
    <property type="project" value="InterPro"/>
</dbReference>
<dbReference type="CDD" id="cd00609">
    <property type="entry name" value="AAT_like"/>
    <property type="match status" value="1"/>
</dbReference>
<feature type="domain" description="Aminotransferase class I/classII large" evidence="4">
    <location>
        <begin position="63"/>
        <end position="357"/>
    </location>
</feature>
<evidence type="ECO:0000256" key="2">
    <source>
        <dbReference type="ARBA" id="ARBA00022898"/>
    </source>
</evidence>
<comment type="cofactor">
    <cofactor evidence="1 3">
        <name>pyridoxal 5'-phosphate</name>
        <dbReference type="ChEBI" id="CHEBI:597326"/>
    </cofactor>
</comment>
<gene>
    <name evidence="5" type="ORF">Psuf_065380</name>
</gene>
<dbReference type="KEGG" id="psuu:Psuf_065380"/>
<dbReference type="AlphaFoldDB" id="A0A6F8YSR9"/>
<evidence type="ECO:0000256" key="3">
    <source>
        <dbReference type="RuleBase" id="RU003693"/>
    </source>
</evidence>